<keyword evidence="3" id="KW-1185">Reference proteome</keyword>
<evidence type="ECO:0000256" key="1">
    <source>
        <dbReference type="SAM" id="MobiDB-lite"/>
    </source>
</evidence>
<proteinExistence type="predicted"/>
<feature type="compositionally biased region" description="Low complexity" evidence="1">
    <location>
        <begin position="21"/>
        <end position="39"/>
    </location>
</feature>
<dbReference type="Proteomes" id="UP000214646">
    <property type="component" value="Unassembled WGS sequence"/>
</dbReference>
<protein>
    <submittedName>
        <fullName evidence="2">Uncharacterized protein</fullName>
    </submittedName>
</protein>
<accession>A0A225DE54</accession>
<feature type="region of interest" description="Disordered" evidence="1">
    <location>
        <begin position="14"/>
        <end position="61"/>
    </location>
</feature>
<sequence>MGVPAPEAVVVQTDGGRLPIRAPRAGAMAPEAARPEAAGSGDETPEVPGGDDGPPLTNHWREDTVGYLGVIPTPQPTADLCPLIPRYFVAPARVSK</sequence>
<dbReference type="AlphaFoldDB" id="A0A225DE54"/>
<organism evidence="2 3">
    <name type="scientific">Fimbriiglobus ruber</name>
    <dbReference type="NCBI Taxonomy" id="1908690"/>
    <lineage>
        <taxon>Bacteria</taxon>
        <taxon>Pseudomonadati</taxon>
        <taxon>Planctomycetota</taxon>
        <taxon>Planctomycetia</taxon>
        <taxon>Gemmatales</taxon>
        <taxon>Gemmataceae</taxon>
        <taxon>Fimbriiglobus</taxon>
    </lineage>
</organism>
<dbReference type="EMBL" id="NIDE01000020">
    <property type="protein sequence ID" value="OWK34407.1"/>
    <property type="molecule type" value="Genomic_DNA"/>
</dbReference>
<evidence type="ECO:0000313" key="2">
    <source>
        <dbReference type="EMBL" id="OWK34407.1"/>
    </source>
</evidence>
<reference evidence="3" key="1">
    <citation type="submission" date="2017-06" db="EMBL/GenBank/DDBJ databases">
        <title>Genome analysis of Fimbriiglobus ruber SP5, the first member of the order Planctomycetales with confirmed chitinolytic capability.</title>
        <authorList>
            <person name="Ravin N.V."/>
            <person name="Rakitin A.L."/>
            <person name="Ivanova A.A."/>
            <person name="Beletsky A.V."/>
            <person name="Kulichevskaya I.S."/>
            <person name="Mardanov A.V."/>
            <person name="Dedysh S.N."/>
        </authorList>
    </citation>
    <scope>NUCLEOTIDE SEQUENCE [LARGE SCALE GENOMIC DNA]</scope>
    <source>
        <strain evidence="3">SP5</strain>
    </source>
</reference>
<evidence type="ECO:0000313" key="3">
    <source>
        <dbReference type="Proteomes" id="UP000214646"/>
    </source>
</evidence>
<name>A0A225DE54_9BACT</name>
<comment type="caution">
    <text evidence="2">The sequence shown here is derived from an EMBL/GenBank/DDBJ whole genome shotgun (WGS) entry which is preliminary data.</text>
</comment>
<gene>
    <name evidence="2" type="ORF">FRUB_10378</name>
</gene>